<feature type="region of interest" description="Disordered" evidence="1">
    <location>
        <begin position="1"/>
        <end position="93"/>
    </location>
</feature>
<evidence type="ECO:0000313" key="2">
    <source>
        <dbReference type="EMBL" id="PSR71355.1"/>
    </source>
</evidence>
<accession>A0A2R6NG48</accession>
<dbReference type="EMBL" id="MLYV02001287">
    <property type="protein sequence ID" value="PSR71355.1"/>
    <property type="molecule type" value="Genomic_DNA"/>
</dbReference>
<evidence type="ECO:0000256" key="1">
    <source>
        <dbReference type="SAM" id="MobiDB-lite"/>
    </source>
</evidence>
<reference evidence="2 3" key="1">
    <citation type="submission" date="2018-02" db="EMBL/GenBank/DDBJ databases">
        <title>Genome sequence of the basidiomycete white-rot fungus Phlebia centrifuga.</title>
        <authorList>
            <person name="Granchi Z."/>
            <person name="Peng M."/>
            <person name="de Vries R.P."/>
            <person name="Hilden K."/>
            <person name="Makela M.R."/>
            <person name="Grigoriev I."/>
            <person name="Riley R."/>
        </authorList>
    </citation>
    <scope>NUCLEOTIDE SEQUENCE [LARGE SCALE GENOMIC DNA]</scope>
    <source>
        <strain evidence="2 3">FBCC195</strain>
    </source>
</reference>
<feature type="region of interest" description="Disordered" evidence="1">
    <location>
        <begin position="580"/>
        <end position="617"/>
    </location>
</feature>
<dbReference type="STRING" id="98765.A0A2R6NG48"/>
<feature type="compositionally biased region" description="Polar residues" evidence="1">
    <location>
        <begin position="1"/>
        <end position="14"/>
    </location>
</feature>
<feature type="compositionally biased region" description="Low complexity" evidence="1">
    <location>
        <begin position="498"/>
        <end position="507"/>
    </location>
</feature>
<feature type="compositionally biased region" description="Polar residues" evidence="1">
    <location>
        <begin position="482"/>
        <end position="497"/>
    </location>
</feature>
<comment type="caution">
    <text evidence="2">The sequence shown here is derived from an EMBL/GenBank/DDBJ whole genome shotgun (WGS) entry which is preliminary data.</text>
</comment>
<name>A0A2R6NG48_9APHY</name>
<feature type="compositionally biased region" description="Basic and acidic residues" evidence="1">
    <location>
        <begin position="591"/>
        <end position="604"/>
    </location>
</feature>
<feature type="compositionally biased region" description="Low complexity" evidence="1">
    <location>
        <begin position="312"/>
        <end position="321"/>
    </location>
</feature>
<evidence type="ECO:0000313" key="3">
    <source>
        <dbReference type="Proteomes" id="UP000186601"/>
    </source>
</evidence>
<dbReference type="AlphaFoldDB" id="A0A2R6NG48"/>
<feature type="region of interest" description="Disordered" evidence="1">
    <location>
        <begin position="225"/>
        <end position="374"/>
    </location>
</feature>
<protein>
    <submittedName>
        <fullName evidence="2">Uncharacterized protein</fullName>
    </submittedName>
</protein>
<gene>
    <name evidence="2" type="ORF">PHLCEN_2v12767</name>
</gene>
<organism evidence="2 3">
    <name type="scientific">Hermanssonia centrifuga</name>
    <dbReference type="NCBI Taxonomy" id="98765"/>
    <lineage>
        <taxon>Eukaryota</taxon>
        <taxon>Fungi</taxon>
        <taxon>Dikarya</taxon>
        <taxon>Basidiomycota</taxon>
        <taxon>Agaricomycotina</taxon>
        <taxon>Agaricomycetes</taxon>
        <taxon>Polyporales</taxon>
        <taxon>Meruliaceae</taxon>
        <taxon>Hermanssonia</taxon>
    </lineage>
</organism>
<sequence length="617" mass="66665">MGPNNPGQPLSNNAVPVARLPPSRSMLAPIMGSPSSPIATPLMPQHSSPPMAYTQNNGAQYTRSLSQDGSQQRPVAPQYTRNPSLSSLAMPSEHEVKTRAEQLKYFADYFLDADEELRKDSDDDDPKEKQLNILFTYPPAPPLDIHDPMWFVNMLRAFREEREQMQYRMQGLRDMAFEALVEADIAEAEMHAERVQLKLLMDRIARLAGKAFVDMVLQRKADGEGAASGLSDMETDPLPTTPLNRPSQTMPPPPVPQQDGRGRMQSRPTTPKRPRIRSTSRDSADDLADDERSHKRSRLFDPSPSPPPSPGPVDNVSPSPGGMHVLSPNPADSSPSPIKDSRVPPPGLKKRKNCPSRGKIGDMKGTRFHNGTTNLKAVFDKKRASLGKKLQEQPPHMPKRHVPLPGAPVARMSVGLPYANPAFFDPRTGMPYPAIASALRNAALPNEGGVGTPQGGTSQSTATGIVQNTALPYINTAVYNPSSFASGSQTQQSPQTHPRSPSGSAGPSSPPVLARNNALPRRPPVRREHTVVYCFAPEAAIEAGAGAGVQEPQEGPQAAAAAAAQGSAQVAAAGPVRLLEVEASTPPQRVSPKDRWESEKTKDLIDEEDIFNTPARS</sequence>
<keyword evidence="3" id="KW-1185">Reference proteome</keyword>
<proteinExistence type="predicted"/>
<feature type="region of interest" description="Disordered" evidence="1">
    <location>
        <begin position="482"/>
        <end position="524"/>
    </location>
</feature>
<feature type="compositionally biased region" description="Polar residues" evidence="1">
    <location>
        <begin position="45"/>
        <end position="89"/>
    </location>
</feature>
<dbReference type="Proteomes" id="UP000186601">
    <property type="component" value="Unassembled WGS sequence"/>
</dbReference>